<dbReference type="Gene3D" id="3.90.470.10">
    <property type="entry name" value="Ribosomal protein L22/L17"/>
    <property type="match status" value="1"/>
</dbReference>
<keyword evidence="5 7" id="KW-0687">Ribonucleoprotein</keyword>
<dbReference type="AlphaFoldDB" id="A0A3S3QND0"/>
<organism evidence="11 13">
    <name type="scientific">Candidatus Electrothrix marina</name>
    <dbReference type="NCBI Taxonomy" id="1859130"/>
    <lineage>
        <taxon>Bacteria</taxon>
        <taxon>Pseudomonadati</taxon>
        <taxon>Thermodesulfobacteriota</taxon>
        <taxon>Desulfobulbia</taxon>
        <taxon>Desulfobulbales</taxon>
        <taxon>Desulfobulbaceae</taxon>
        <taxon>Candidatus Electrothrix</taxon>
    </lineage>
</organism>
<evidence type="ECO:0000313" key="13">
    <source>
        <dbReference type="Proteomes" id="UP000286862"/>
    </source>
</evidence>
<name>A0A3S3QND0_9BACT</name>
<dbReference type="InterPro" id="IPR018260">
    <property type="entry name" value="Ribosomal_uL22_CS"/>
</dbReference>
<dbReference type="InterPro" id="IPR047867">
    <property type="entry name" value="Ribosomal_uL22_bac/org-type"/>
</dbReference>
<accession>A0A3S3QND0</accession>
<evidence type="ECO:0000256" key="2">
    <source>
        <dbReference type="ARBA" id="ARBA00022730"/>
    </source>
</evidence>
<sequence>METRAVAKYIRISPQKARLVADVVRGKDVDTALTTLRFMPKKAAKIIRKVLESAVANAEQTETIDVDTLYVKEIQINGGPMLKRFRPRAMGRATRILKRTSHITVVVDEA</sequence>
<evidence type="ECO:0000256" key="8">
    <source>
        <dbReference type="RuleBase" id="RU004005"/>
    </source>
</evidence>
<proteinExistence type="inferred from homology"/>
<comment type="function">
    <text evidence="7 10">This protein binds specifically to 23S rRNA; its binding is stimulated by other ribosomal proteins, e.g., L4, L17, and L20. It is important during the early stages of 50S assembly. It makes multiple contacts with different domains of the 23S rRNA in the assembled 50S subunit and ribosome.</text>
</comment>
<evidence type="ECO:0000256" key="10">
    <source>
        <dbReference type="RuleBase" id="RU004008"/>
    </source>
</evidence>
<reference evidence="13 14" key="1">
    <citation type="submission" date="2017-01" db="EMBL/GenBank/DDBJ databases">
        <title>The cable genome- insights into the physiology and evolution of filamentous bacteria capable of sulfide oxidation via long distance electron transfer.</title>
        <authorList>
            <person name="Schreiber L."/>
            <person name="Bjerg J.T."/>
            <person name="Boggild A."/>
            <person name="Van De Vossenberg J."/>
            <person name="Meysman F."/>
            <person name="Nielsen L.P."/>
            <person name="Schramm A."/>
            <person name="Kjeldsen K.U."/>
        </authorList>
    </citation>
    <scope>NUCLEOTIDE SEQUENCE [LARGE SCALE GENOMIC DNA]</scope>
    <source>
        <strain evidence="11">A2</strain>
        <strain evidence="12">A5</strain>
    </source>
</reference>
<evidence type="ECO:0000256" key="7">
    <source>
        <dbReference type="HAMAP-Rule" id="MF_01331"/>
    </source>
</evidence>
<comment type="similarity">
    <text evidence="1 7 8">Belongs to the universal ribosomal protein uL22 family.</text>
</comment>
<keyword evidence="3 7" id="KW-0694">RNA-binding</keyword>
<keyword evidence="2 7" id="KW-0699">rRNA-binding</keyword>
<dbReference type="Proteomes" id="UP000286862">
    <property type="component" value="Unassembled WGS sequence"/>
</dbReference>
<gene>
    <name evidence="7" type="primary">rplV</name>
    <name evidence="11" type="ORF">VT99_10074</name>
    <name evidence="12" type="ORF">VU01_110412</name>
</gene>
<dbReference type="FunFam" id="3.90.470.10:FF:000001">
    <property type="entry name" value="50S ribosomal protein L22"/>
    <property type="match status" value="1"/>
</dbReference>
<comment type="caution">
    <text evidence="11">The sequence shown here is derived from an EMBL/GenBank/DDBJ whole genome shotgun (WGS) entry which is preliminary data.</text>
</comment>
<evidence type="ECO:0000256" key="6">
    <source>
        <dbReference type="ARBA" id="ARBA00035207"/>
    </source>
</evidence>
<comment type="function">
    <text evidence="7">The globular domain of the protein is located near the polypeptide exit tunnel on the outside of the subunit, while an extended beta-hairpin is found that lines the wall of the exit tunnel in the center of the 70S ribosome.</text>
</comment>
<protein>
    <recommendedName>
        <fullName evidence="6 7">Large ribosomal subunit protein uL22</fullName>
    </recommendedName>
</protein>
<dbReference type="InterPro" id="IPR036394">
    <property type="entry name" value="Ribosomal_uL22_sf"/>
</dbReference>
<dbReference type="GO" id="GO:0022625">
    <property type="term" value="C:cytosolic large ribosomal subunit"/>
    <property type="evidence" value="ECO:0007669"/>
    <property type="project" value="TreeGrafter"/>
</dbReference>
<dbReference type="EMBL" id="MTKQ01000007">
    <property type="protein sequence ID" value="RWX49334.1"/>
    <property type="molecule type" value="Genomic_DNA"/>
</dbReference>
<dbReference type="InterPro" id="IPR001063">
    <property type="entry name" value="Ribosomal_uL22"/>
</dbReference>
<dbReference type="SUPFAM" id="SSF54843">
    <property type="entry name" value="Ribosomal protein L22"/>
    <property type="match status" value="1"/>
</dbReference>
<dbReference type="GO" id="GO:0003735">
    <property type="term" value="F:structural constituent of ribosome"/>
    <property type="evidence" value="ECO:0007669"/>
    <property type="project" value="InterPro"/>
</dbReference>
<evidence type="ECO:0000313" key="11">
    <source>
        <dbReference type="EMBL" id="RWX49334.1"/>
    </source>
</evidence>
<dbReference type="Pfam" id="PF00237">
    <property type="entry name" value="Ribosomal_L22"/>
    <property type="match status" value="1"/>
</dbReference>
<evidence type="ECO:0000313" key="12">
    <source>
        <dbReference type="EMBL" id="RWX51646.1"/>
    </source>
</evidence>
<dbReference type="EMBL" id="MTKS01000104">
    <property type="protein sequence ID" value="RWX51646.1"/>
    <property type="molecule type" value="Genomic_DNA"/>
</dbReference>
<evidence type="ECO:0000256" key="9">
    <source>
        <dbReference type="RuleBase" id="RU004006"/>
    </source>
</evidence>
<dbReference type="PROSITE" id="PS00464">
    <property type="entry name" value="RIBOSOMAL_L22"/>
    <property type="match status" value="1"/>
</dbReference>
<dbReference type="CDD" id="cd00336">
    <property type="entry name" value="Ribosomal_L22"/>
    <property type="match status" value="1"/>
</dbReference>
<dbReference type="NCBIfam" id="TIGR01044">
    <property type="entry name" value="rplV_bact"/>
    <property type="match status" value="1"/>
</dbReference>
<dbReference type="GO" id="GO:0006412">
    <property type="term" value="P:translation"/>
    <property type="evidence" value="ECO:0007669"/>
    <property type="project" value="UniProtKB-UniRule"/>
</dbReference>
<dbReference type="InterPro" id="IPR005727">
    <property type="entry name" value="Ribosomal_uL22_bac/chlpt-type"/>
</dbReference>
<evidence type="ECO:0000256" key="3">
    <source>
        <dbReference type="ARBA" id="ARBA00022884"/>
    </source>
</evidence>
<evidence type="ECO:0000256" key="4">
    <source>
        <dbReference type="ARBA" id="ARBA00022980"/>
    </source>
</evidence>
<comment type="subunit">
    <text evidence="7 9">Part of the 50S ribosomal subunit.</text>
</comment>
<evidence type="ECO:0000256" key="5">
    <source>
        <dbReference type="ARBA" id="ARBA00023274"/>
    </source>
</evidence>
<evidence type="ECO:0000256" key="1">
    <source>
        <dbReference type="ARBA" id="ARBA00009451"/>
    </source>
</evidence>
<dbReference type="HAMAP" id="MF_01331_B">
    <property type="entry name" value="Ribosomal_uL22_B"/>
    <property type="match status" value="1"/>
</dbReference>
<keyword evidence="14" id="KW-1185">Reference proteome</keyword>
<dbReference type="Proteomes" id="UP000288892">
    <property type="component" value="Unassembled WGS sequence"/>
</dbReference>
<evidence type="ECO:0000313" key="14">
    <source>
        <dbReference type="Proteomes" id="UP000288892"/>
    </source>
</evidence>
<dbReference type="PANTHER" id="PTHR13501:SF8">
    <property type="entry name" value="LARGE RIBOSOMAL SUBUNIT PROTEIN UL22M"/>
    <property type="match status" value="1"/>
</dbReference>
<keyword evidence="4 7" id="KW-0689">Ribosomal protein</keyword>
<dbReference type="PANTHER" id="PTHR13501">
    <property type="entry name" value="CHLOROPLAST 50S RIBOSOMAL PROTEIN L22-RELATED"/>
    <property type="match status" value="1"/>
</dbReference>
<dbReference type="GO" id="GO:0019843">
    <property type="term" value="F:rRNA binding"/>
    <property type="evidence" value="ECO:0007669"/>
    <property type="project" value="UniProtKB-UniRule"/>
</dbReference>